<reference evidence="17 18" key="1">
    <citation type="submission" date="2024-04" db="EMBL/GenBank/DDBJ databases">
        <authorList>
            <person name="Waldvogel A.-M."/>
            <person name="Schoenle A."/>
        </authorList>
    </citation>
    <scope>NUCLEOTIDE SEQUENCE [LARGE SCALE GENOMIC DNA]</scope>
</reference>
<comment type="similarity">
    <text evidence="2">Belongs to the TYROBP family.</text>
</comment>
<keyword evidence="10" id="KW-0391">Immunity</keyword>
<keyword evidence="7" id="KW-0479">Metal-binding</keyword>
<dbReference type="Proteomes" id="UP001497482">
    <property type="component" value="Chromosome 7"/>
</dbReference>
<evidence type="ECO:0000256" key="11">
    <source>
        <dbReference type="ARBA" id="ARBA00022989"/>
    </source>
</evidence>
<dbReference type="GO" id="GO:0002282">
    <property type="term" value="P:microglial cell activation involved in immune response"/>
    <property type="evidence" value="ECO:0007669"/>
    <property type="project" value="TreeGrafter"/>
</dbReference>
<evidence type="ECO:0000256" key="15">
    <source>
        <dbReference type="SAM" id="MobiDB-lite"/>
    </source>
</evidence>
<evidence type="ECO:0000256" key="13">
    <source>
        <dbReference type="ARBA" id="ARBA00023157"/>
    </source>
</evidence>
<evidence type="ECO:0000256" key="10">
    <source>
        <dbReference type="ARBA" id="ARBA00022859"/>
    </source>
</evidence>
<evidence type="ECO:0000256" key="7">
    <source>
        <dbReference type="ARBA" id="ARBA00022723"/>
    </source>
</evidence>
<keyword evidence="13" id="KW-1015">Disulfide bond</keyword>
<keyword evidence="9" id="KW-0106">Calcium</keyword>
<dbReference type="GO" id="GO:0030889">
    <property type="term" value="P:negative regulation of B cell proliferation"/>
    <property type="evidence" value="ECO:0007669"/>
    <property type="project" value="TreeGrafter"/>
</dbReference>
<keyword evidence="4" id="KW-1003">Cell membrane</keyword>
<sequence>MQPDTLCIDTTFGSRDEQQDCSSCCHISLAVVVSIAVCDILLTIFIALSIFFVVRSHSNTKRELPDARTPSKEMSAEATESPYQELQGPQSDVYCELDHFRT</sequence>
<dbReference type="GO" id="GO:1904151">
    <property type="term" value="P:positive regulation of microglial cell mediated cytotoxicity"/>
    <property type="evidence" value="ECO:0007669"/>
    <property type="project" value="TreeGrafter"/>
</dbReference>
<dbReference type="GO" id="GO:0005102">
    <property type="term" value="F:signaling receptor binding"/>
    <property type="evidence" value="ECO:0007669"/>
    <property type="project" value="TreeGrafter"/>
</dbReference>
<dbReference type="InterPro" id="IPR026200">
    <property type="entry name" value="Tyrobp"/>
</dbReference>
<evidence type="ECO:0000256" key="4">
    <source>
        <dbReference type="ARBA" id="ARBA00022475"/>
    </source>
</evidence>
<keyword evidence="12 16" id="KW-0472">Membrane</keyword>
<keyword evidence="6 16" id="KW-0812">Transmembrane</keyword>
<evidence type="ECO:0000256" key="12">
    <source>
        <dbReference type="ARBA" id="ARBA00023136"/>
    </source>
</evidence>
<evidence type="ECO:0000256" key="3">
    <source>
        <dbReference type="ARBA" id="ARBA00022356"/>
    </source>
</evidence>
<gene>
    <name evidence="17" type="ORF">KC01_LOCUS37797</name>
</gene>
<evidence type="ECO:0000256" key="14">
    <source>
        <dbReference type="ARBA" id="ARBA00031252"/>
    </source>
</evidence>
<proteinExistence type="inferred from homology"/>
<evidence type="ECO:0000256" key="1">
    <source>
        <dbReference type="ARBA" id="ARBA00004251"/>
    </source>
</evidence>
<keyword evidence="5" id="KW-0597">Phosphoprotein</keyword>
<dbReference type="PANTHER" id="PTHR17554:SF2">
    <property type="entry name" value="TYRO PROTEIN TYROSINE KINASE-BINDING PROTEIN"/>
    <property type="match status" value="1"/>
</dbReference>
<comment type="subcellular location">
    <subcellularLocation>
        <location evidence="1">Cell membrane</location>
        <topology evidence="1">Single-pass type I membrane protein</topology>
    </subcellularLocation>
</comment>
<evidence type="ECO:0000256" key="6">
    <source>
        <dbReference type="ARBA" id="ARBA00022692"/>
    </source>
</evidence>
<evidence type="ECO:0000256" key="9">
    <source>
        <dbReference type="ARBA" id="ARBA00022837"/>
    </source>
</evidence>
<evidence type="ECO:0000313" key="17">
    <source>
        <dbReference type="EMBL" id="CAL1611370.1"/>
    </source>
</evidence>
<evidence type="ECO:0000256" key="5">
    <source>
        <dbReference type="ARBA" id="ARBA00022553"/>
    </source>
</evidence>
<evidence type="ECO:0000313" key="18">
    <source>
        <dbReference type="Proteomes" id="UP001497482"/>
    </source>
</evidence>
<organism evidence="17 18">
    <name type="scientific">Knipowitschia caucasica</name>
    <name type="common">Caucasian dwarf goby</name>
    <name type="synonym">Pomatoschistus caucasicus</name>
    <dbReference type="NCBI Taxonomy" id="637954"/>
    <lineage>
        <taxon>Eukaryota</taxon>
        <taxon>Metazoa</taxon>
        <taxon>Chordata</taxon>
        <taxon>Craniata</taxon>
        <taxon>Vertebrata</taxon>
        <taxon>Euteleostomi</taxon>
        <taxon>Actinopterygii</taxon>
        <taxon>Neopterygii</taxon>
        <taxon>Teleostei</taxon>
        <taxon>Neoteleostei</taxon>
        <taxon>Acanthomorphata</taxon>
        <taxon>Gobiaria</taxon>
        <taxon>Gobiiformes</taxon>
        <taxon>Gobioidei</taxon>
        <taxon>Gobiidae</taxon>
        <taxon>Gobiinae</taxon>
        <taxon>Knipowitschia</taxon>
    </lineage>
</organism>
<dbReference type="AlphaFoldDB" id="A0AAV2MDB1"/>
<protein>
    <recommendedName>
        <fullName evidence="3">TYRO protein tyrosine kinase-binding protein</fullName>
    </recommendedName>
    <alternativeName>
        <fullName evidence="14">DNAX-activation protein 12</fullName>
    </alternativeName>
</protein>
<feature type="region of interest" description="Disordered" evidence="15">
    <location>
        <begin position="59"/>
        <end position="92"/>
    </location>
</feature>
<evidence type="ECO:0000256" key="2">
    <source>
        <dbReference type="ARBA" id="ARBA00009791"/>
    </source>
</evidence>
<keyword evidence="8" id="KW-0732">Signal</keyword>
<name>A0AAV2MDB1_KNICA</name>
<dbReference type="EMBL" id="OZ035829">
    <property type="protein sequence ID" value="CAL1611370.1"/>
    <property type="molecule type" value="Genomic_DNA"/>
</dbReference>
<dbReference type="GO" id="GO:0002283">
    <property type="term" value="P:neutrophil activation involved in immune response"/>
    <property type="evidence" value="ECO:0007669"/>
    <property type="project" value="TreeGrafter"/>
</dbReference>
<accession>A0AAV2MDB1</accession>
<feature type="transmembrane region" description="Helical" evidence="16">
    <location>
        <begin position="27"/>
        <end position="54"/>
    </location>
</feature>
<dbReference type="GO" id="GO:0032816">
    <property type="term" value="P:positive regulation of natural killer cell activation"/>
    <property type="evidence" value="ECO:0007669"/>
    <property type="project" value="TreeGrafter"/>
</dbReference>
<dbReference type="GO" id="GO:0046872">
    <property type="term" value="F:metal ion binding"/>
    <property type="evidence" value="ECO:0007669"/>
    <property type="project" value="UniProtKB-KW"/>
</dbReference>
<keyword evidence="18" id="KW-1185">Reference proteome</keyword>
<dbReference type="PANTHER" id="PTHR17554">
    <property type="entry name" value="TYRO PROTEIN TYROSINE KINASE-BINDING PROTEIN"/>
    <property type="match status" value="1"/>
</dbReference>
<dbReference type="GO" id="GO:0009986">
    <property type="term" value="C:cell surface"/>
    <property type="evidence" value="ECO:0007669"/>
    <property type="project" value="TreeGrafter"/>
</dbReference>
<dbReference type="GO" id="GO:0034241">
    <property type="term" value="P:positive regulation of macrophage fusion"/>
    <property type="evidence" value="ECO:0007669"/>
    <property type="project" value="TreeGrafter"/>
</dbReference>
<evidence type="ECO:0000256" key="16">
    <source>
        <dbReference type="SAM" id="Phobius"/>
    </source>
</evidence>
<evidence type="ECO:0000256" key="8">
    <source>
        <dbReference type="ARBA" id="ARBA00022729"/>
    </source>
</evidence>
<dbReference type="GO" id="GO:0032911">
    <property type="term" value="P:negative regulation of transforming growth factor beta1 production"/>
    <property type="evidence" value="ECO:0007669"/>
    <property type="project" value="TreeGrafter"/>
</dbReference>
<keyword evidence="11 16" id="KW-1133">Transmembrane helix</keyword>
<dbReference type="GO" id="GO:0005886">
    <property type="term" value="C:plasma membrane"/>
    <property type="evidence" value="ECO:0007669"/>
    <property type="project" value="UniProtKB-SubCell"/>
</dbReference>
<feature type="compositionally biased region" description="Polar residues" evidence="15">
    <location>
        <begin position="81"/>
        <end position="90"/>
    </location>
</feature>
<feature type="compositionally biased region" description="Basic and acidic residues" evidence="15">
    <location>
        <begin position="60"/>
        <end position="75"/>
    </location>
</feature>